<dbReference type="NCBIfam" id="NF001772">
    <property type="entry name" value="PRK00513.1-3"/>
    <property type="match status" value="1"/>
</dbReference>
<dbReference type="Pfam" id="PF22642">
    <property type="entry name" value="MinC_N_1"/>
    <property type="match status" value="1"/>
</dbReference>
<dbReference type="SUPFAM" id="SSF63848">
    <property type="entry name" value="Cell-division inhibitor MinC, C-terminal domain"/>
    <property type="match status" value="1"/>
</dbReference>
<evidence type="ECO:0000313" key="9">
    <source>
        <dbReference type="EMBL" id="AIF66927.1"/>
    </source>
</evidence>
<dbReference type="Proteomes" id="UP000027980">
    <property type="component" value="Chromosome"/>
</dbReference>
<dbReference type="InterPro" id="IPR005526">
    <property type="entry name" value="Septum_form_inhib_MinC_C"/>
</dbReference>
<dbReference type="InterPro" id="IPR055219">
    <property type="entry name" value="MinC_N_1"/>
</dbReference>
<organism evidence="9 10">
    <name type="scientific">Terribacillus saccharophilus</name>
    <dbReference type="NCBI Taxonomy" id="361277"/>
    <lineage>
        <taxon>Bacteria</taxon>
        <taxon>Bacillati</taxon>
        <taxon>Bacillota</taxon>
        <taxon>Bacilli</taxon>
        <taxon>Bacillales</taxon>
        <taxon>Bacillaceae</taxon>
        <taxon>Terribacillus</taxon>
    </lineage>
</organism>
<evidence type="ECO:0000256" key="1">
    <source>
        <dbReference type="ARBA" id="ARBA00006291"/>
    </source>
</evidence>
<dbReference type="GO" id="GO:0000902">
    <property type="term" value="P:cell morphogenesis"/>
    <property type="evidence" value="ECO:0007669"/>
    <property type="project" value="InterPro"/>
</dbReference>
<sequence length="228" mass="25348">MIGNKQIITIKGTREGISLHMDDACSFEELIKELEEKLAANRIDSADHLVGVHIQLGNRYLYKEQEEILRKMITSKQRLKIESIHSDVITKQAANEWKEEAEVKAVSRVVRSGQVLEVKGDLLLLGDVNPGGCVTATGNIFVMGNLLGIAHAGKDGNVDAVIAASYMNPTQLRIADYISRAPDHETDGVYMECGHIDDEQEKIIIDRLQAVIRKRPGISSFERRMLNG</sequence>
<dbReference type="HOGENOM" id="CLU_048711_1_1_9"/>
<evidence type="ECO:0000256" key="5">
    <source>
        <dbReference type="ARBA" id="ARBA00046874"/>
    </source>
</evidence>
<evidence type="ECO:0000313" key="10">
    <source>
        <dbReference type="Proteomes" id="UP000027980"/>
    </source>
</evidence>
<name>A0A075LLW8_9BACI</name>
<dbReference type="Gene3D" id="3.30.160.540">
    <property type="match status" value="1"/>
</dbReference>
<dbReference type="Pfam" id="PF03775">
    <property type="entry name" value="MinC_C"/>
    <property type="match status" value="1"/>
</dbReference>
<dbReference type="PANTHER" id="PTHR34108:SF1">
    <property type="entry name" value="SEPTUM SITE-DETERMINING PROTEIN MINC"/>
    <property type="match status" value="1"/>
</dbReference>
<dbReference type="NCBIfam" id="TIGR01222">
    <property type="entry name" value="minC"/>
    <property type="match status" value="1"/>
</dbReference>
<dbReference type="KEGG" id="tap:GZ22_09920"/>
<dbReference type="PANTHER" id="PTHR34108">
    <property type="entry name" value="SEPTUM SITE-DETERMINING PROTEIN MINC"/>
    <property type="match status" value="1"/>
</dbReference>
<evidence type="ECO:0000259" key="7">
    <source>
        <dbReference type="Pfam" id="PF03775"/>
    </source>
</evidence>
<dbReference type="GeneID" id="34220523"/>
<dbReference type="InterPro" id="IPR016098">
    <property type="entry name" value="CAP/MinC_C"/>
</dbReference>
<protein>
    <recommendedName>
        <fullName evidence="6">Probable septum site-determining protein MinC</fullName>
    </recommendedName>
</protein>
<keyword evidence="2 6" id="KW-0132">Cell division</keyword>
<gene>
    <name evidence="6 9" type="primary">minC</name>
    <name evidence="9" type="ORF">GZ22_09920</name>
</gene>
<dbReference type="AlphaFoldDB" id="A0A075LLW8"/>
<comment type="similarity">
    <text evidence="1 6">Belongs to the MinC family.</text>
</comment>
<keyword evidence="3 6" id="KW-0717">Septation</keyword>
<keyword evidence="4 6" id="KW-0131">Cell cycle</keyword>
<dbReference type="RefSeq" id="WP_038561677.1">
    <property type="nucleotide sequence ID" value="NZ_CP008876.1"/>
</dbReference>
<dbReference type="GO" id="GO:1901891">
    <property type="term" value="P:regulation of cell septum assembly"/>
    <property type="evidence" value="ECO:0007669"/>
    <property type="project" value="InterPro"/>
</dbReference>
<dbReference type="OrthoDB" id="9790810at2"/>
<comment type="function">
    <text evidence="6">Cell division inhibitor that blocks the formation of polar Z ring septums. Rapidly oscillates between the poles of the cell to destabilize FtsZ filaments that have formed before they mature into polar Z rings. Prevents FtsZ polymerization.</text>
</comment>
<reference evidence="9 10" key="1">
    <citation type="submission" date="2014-07" db="EMBL/GenBank/DDBJ databases">
        <title>Complete genome sequence of a moderately halophilic bacterium Terribacillus aidingensis MP602, isolated from Cryptomeria fortunei in Tianmu mountain in China.</title>
        <authorList>
            <person name="Wang Y."/>
            <person name="Lu P."/>
            <person name="Zhang L."/>
        </authorList>
    </citation>
    <scope>NUCLEOTIDE SEQUENCE [LARGE SCALE GENOMIC DNA]</scope>
    <source>
        <strain evidence="9 10">MP602</strain>
    </source>
</reference>
<dbReference type="InterPro" id="IPR036145">
    <property type="entry name" value="MinC_C_sf"/>
</dbReference>
<feature type="domain" description="Septum site-determining protein MinC N-terminal" evidence="8">
    <location>
        <begin position="8"/>
        <end position="84"/>
    </location>
</feature>
<dbReference type="Gene3D" id="2.160.20.70">
    <property type="match status" value="1"/>
</dbReference>
<evidence type="ECO:0000256" key="3">
    <source>
        <dbReference type="ARBA" id="ARBA00023210"/>
    </source>
</evidence>
<evidence type="ECO:0000256" key="4">
    <source>
        <dbReference type="ARBA" id="ARBA00023306"/>
    </source>
</evidence>
<evidence type="ECO:0000259" key="8">
    <source>
        <dbReference type="Pfam" id="PF22642"/>
    </source>
</evidence>
<evidence type="ECO:0000256" key="2">
    <source>
        <dbReference type="ARBA" id="ARBA00022618"/>
    </source>
</evidence>
<feature type="domain" description="Septum formation inhibitor MinC C-terminal" evidence="7">
    <location>
        <begin position="106"/>
        <end position="205"/>
    </location>
</feature>
<dbReference type="GO" id="GO:0000917">
    <property type="term" value="P:division septum assembly"/>
    <property type="evidence" value="ECO:0007669"/>
    <property type="project" value="UniProtKB-KW"/>
</dbReference>
<dbReference type="HAMAP" id="MF_00267">
    <property type="entry name" value="MinC"/>
    <property type="match status" value="1"/>
</dbReference>
<evidence type="ECO:0000256" key="6">
    <source>
        <dbReference type="HAMAP-Rule" id="MF_00267"/>
    </source>
</evidence>
<dbReference type="EMBL" id="CP008876">
    <property type="protein sequence ID" value="AIF66927.1"/>
    <property type="molecule type" value="Genomic_DNA"/>
</dbReference>
<accession>A0A075LLW8</accession>
<comment type="subunit">
    <text evidence="5 6">Interacts with MinD and FtsZ.</text>
</comment>
<proteinExistence type="inferred from homology"/>
<dbReference type="InterPro" id="IPR013033">
    <property type="entry name" value="MinC"/>
</dbReference>